<organism evidence="1 2">
    <name type="scientific">Hibiscus syriacus</name>
    <name type="common">Rose of Sharon</name>
    <dbReference type="NCBI Taxonomy" id="106335"/>
    <lineage>
        <taxon>Eukaryota</taxon>
        <taxon>Viridiplantae</taxon>
        <taxon>Streptophyta</taxon>
        <taxon>Embryophyta</taxon>
        <taxon>Tracheophyta</taxon>
        <taxon>Spermatophyta</taxon>
        <taxon>Magnoliopsida</taxon>
        <taxon>eudicotyledons</taxon>
        <taxon>Gunneridae</taxon>
        <taxon>Pentapetalae</taxon>
        <taxon>rosids</taxon>
        <taxon>malvids</taxon>
        <taxon>Malvales</taxon>
        <taxon>Malvaceae</taxon>
        <taxon>Malvoideae</taxon>
        <taxon>Hibiscus</taxon>
    </lineage>
</organism>
<protein>
    <submittedName>
        <fullName evidence="1">Uncharacterized protein</fullName>
    </submittedName>
</protein>
<accession>A0A6A2XN41</accession>
<proteinExistence type="predicted"/>
<evidence type="ECO:0000313" key="2">
    <source>
        <dbReference type="Proteomes" id="UP000436088"/>
    </source>
</evidence>
<keyword evidence="2" id="KW-1185">Reference proteome</keyword>
<gene>
    <name evidence="1" type="ORF">F3Y22_tig00111983pilonHSYRG00069</name>
</gene>
<reference evidence="1" key="1">
    <citation type="submission" date="2019-09" db="EMBL/GenBank/DDBJ databases">
        <title>Draft genome information of white flower Hibiscus syriacus.</title>
        <authorList>
            <person name="Kim Y.-M."/>
        </authorList>
    </citation>
    <scope>NUCLEOTIDE SEQUENCE [LARGE SCALE GENOMIC DNA]</scope>
    <source>
        <strain evidence="1">YM2019G1</strain>
    </source>
</reference>
<dbReference type="AlphaFoldDB" id="A0A6A2XN41"/>
<name>A0A6A2XN41_HIBSY</name>
<evidence type="ECO:0000313" key="1">
    <source>
        <dbReference type="EMBL" id="KAE8671250.1"/>
    </source>
</evidence>
<dbReference type="Proteomes" id="UP000436088">
    <property type="component" value="Unassembled WGS sequence"/>
</dbReference>
<comment type="caution">
    <text evidence="1">The sequence shown here is derived from an EMBL/GenBank/DDBJ whole genome shotgun (WGS) entry which is preliminary data.</text>
</comment>
<dbReference type="EMBL" id="VEPZ02001477">
    <property type="protein sequence ID" value="KAE8671250.1"/>
    <property type="molecule type" value="Genomic_DNA"/>
</dbReference>
<sequence>MSIMYFGAPPLNATIGPHPLLSRPKTLASTGPFTWGEYKKAAYSLRWAIPAATSSSFTPTAQNTSIETSRQLVYITIM</sequence>